<accession>A0AAP4ANV4</accession>
<dbReference type="AlphaFoldDB" id="A0AAP4ANV4"/>
<dbReference type="Proteomes" id="UP001233782">
    <property type="component" value="Unassembled WGS sequence"/>
</dbReference>
<dbReference type="RefSeq" id="WP_273627858.1">
    <property type="nucleotide sequence ID" value="NZ_JASBCP010000002.1"/>
</dbReference>
<protein>
    <submittedName>
        <fullName evidence="1">Uncharacterized protein</fullName>
    </submittedName>
</protein>
<gene>
    <name evidence="1" type="ORF">QJ129_01365</name>
</gene>
<name>A0AAP4ANV4_9BACT</name>
<evidence type="ECO:0000313" key="2">
    <source>
        <dbReference type="Proteomes" id="UP001233782"/>
    </source>
</evidence>
<reference evidence="1" key="1">
    <citation type="submission" date="2023-04" db="EMBL/GenBank/DDBJ databases">
        <title>Genomes of recent Mycoplasma hyosynoviae isolates 2023.</title>
        <authorList>
            <person name="Spergser J."/>
        </authorList>
    </citation>
    <scope>NUCLEOTIDE SEQUENCE</scope>
    <source>
        <strain evidence="1">SN1J23N</strain>
    </source>
</reference>
<organism evidence="1 2">
    <name type="scientific">Metamycoplasma hyosynoviae</name>
    <dbReference type="NCBI Taxonomy" id="29559"/>
    <lineage>
        <taxon>Bacteria</taxon>
        <taxon>Bacillati</taxon>
        <taxon>Mycoplasmatota</taxon>
        <taxon>Mycoplasmoidales</taxon>
        <taxon>Metamycoplasmataceae</taxon>
        <taxon>Metamycoplasma</taxon>
    </lineage>
</organism>
<comment type="caution">
    <text evidence="1">The sequence shown here is derived from an EMBL/GenBank/DDBJ whole genome shotgun (WGS) entry which is preliminary data.</text>
</comment>
<dbReference type="EMBL" id="JASBCP010000002">
    <property type="protein sequence ID" value="MDI3047913.1"/>
    <property type="molecule type" value="Genomic_DNA"/>
</dbReference>
<evidence type="ECO:0000313" key="1">
    <source>
        <dbReference type="EMBL" id="MDI3047913.1"/>
    </source>
</evidence>
<sequence length="68" mass="8181">KIMFKSGKICEISSLYFFVKLKSHFLLELSNKNKISNKKQNQTRLLVDFVFLYKLVFCLTPKFWTEKK</sequence>
<proteinExistence type="predicted"/>
<feature type="non-terminal residue" evidence="1">
    <location>
        <position position="1"/>
    </location>
</feature>